<organism evidence="8 9">
    <name type="scientific">Alternaria atra</name>
    <dbReference type="NCBI Taxonomy" id="119953"/>
    <lineage>
        <taxon>Eukaryota</taxon>
        <taxon>Fungi</taxon>
        <taxon>Dikarya</taxon>
        <taxon>Ascomycota</taxon>
        <taxon>Pezizomycotina</taxon>
        <taxon>Dothideomycetes</taxon>
        <taxon>Pleosporomycetidae</taxon>
        <taxon>Pleosporales</taxon>
        <taxon>Pleosporineae</taxon>
        <taxon>Pleosporaceae</taxon>
        <taxon>Alternaria</taxon>
        <taxon>Alternaria sect. Ulocladioides</taxon>
    </lineage>
</organism>
<feature type="transmembrane region" description="Helical" evidence="7">
    <location>
        <begin position="286"/>
        <end position="310"/>
    </location>
</feature>
<dbReference type="GO" id="GO:0006882">
    <property type="term" value="P:intracellular zinc ion homeostasis"/>
    <property type="evidence" value="ECO:0007669"/>
    <property type="project" value="TreeGrafter"/>
</dbReference>
<dbReference type="RefSeq" id="XP_043166213.1">
    <property type="nucleotide sequence ID" value="XM_043310278.1"/>
</dbReference>
<dbReference type="OrthoDB" id="529367at2759"/>
<dbReference type="PANTHER" id="PTHR20855:SF52">
    <property type="entry name" value="ADIPONECTIN RECEPTOR PROTEIN"/>
    <property type="match status" value="1"/>
</dbReference>
<dbReference type="GO" id="GO:0038023">
    <property type="term" value="F:signaling receptor activity"/>
    <property type="evidence" value="ECO:0007669"/>
    <property type="project" value="TreeGrafter"/>
</dbReference>
<evidence type="ECO:0000256" key="6">
    <source>
        <dbReference type="PIRSR" id="PIRSR604254-1"/>
    </source>
</evidence>
<feature type="transmembrane region" description="Helical" evidence="7">
    <location>
        <begin position="167"/>
        <end position="188"/>
    </location>
</feature>
<dbReference type="InterPro" id="IPR004254">
    <property type="entry name" value="AdipoR/HlyIII-related"/>
</dbReference>
<keyword evidence="3 7" id="KW-0812">Transmembrane</keyword>
<feature type="transmembrane region" description="Helical" evidence="7">
    <location>
        <begin position="322"/>
        <end position="339"/>
    </location>
</feature>
<keyword evidence="4 7" id="KW-1133">Transmembrane helix</keyword>
<evidence type="ECO:0008006" key="10">
    <source>
        <dbReference type="Google" id="ProtNLM"/>
    </source>
</evidence>
<feature type="transmembrane region" description="Helical" evidence="7">
    <location>
        <begin position="359"/>
        <end position="379"/>
    </location>
</feature>
<evidence type="ECO:0000256" key="4">
    <source>
        <dbReference type="ARBA" id="ARBA00022989"/>
    </source>
</evidence>
<keyword evidence="5 7" id="KW-0472">Membrane</keyword>
<dbReference type="GeneID" id="67014143"/>
<keyword evidence="9" id="KW-1185">Reference proteome</keyword>
<comment type="similarity">
    <text evidence="2">Belongs to the ADIPOR family.</text>
</comment>
<dbReference type="GO" id="GO:0046872">
    <property type="term" value="F:metal ion binding"/>
    <property type="evidence" value="ECO:0007669"/>
    <property type="project" value="UniProtKB-KW"/>
</dbReference>
<dbReference type="AlphaFoldDB" id="A0A8J2N3I4"/>
<accession>A0A8J2N3I4</accession>
<gene>
    <name evidence="8" type="ORF">ALTATR162_LOCUS2672</name>
</gene>
<keyword evidence="6" id="KW-0862">Zinc</keyword>
<dbReference type="Proteomes" id="UP000676310">
    <property type="component" value="Unassembled WGS sequence"/>
</dbReference>
<evidence type="ECO:0000256" key="2">
    <source>
        <dbReference type="ARBA" id="ARBA00007018"/>
    </source>
</evidence>
<keyword evidence="6" id="KW-0479">Metal-binding</keyword>
<dbReference type="GO" id="GO:0016020">
    <property type="term" value="C:membrane"/>
    <property type="evidence" value="ECO:0007669"/>
    <property type="project" value="UniProtKB-SubCell"/>
</dbReference>
<proteinExistence type="inferred from homology"/>
<reference evidence="8" key="1">
    <citation type="submission" date="2021-05" db="EMBL/GenBank/DDBJ databases">
        <authorList>
            <person name="Stam R."/>
        </authorList>
    </citation>
    <scope>NUCLEOTIDE SEQUENCE</scope>
    <source>
        <strain evidence="8">CS162</strain>
    </source>
</reference>
<sequence>MSTHNSTSSLPKEPSRLDTSVKLHDAHEVPSWYAHNASITTGYRPVTKSISLCIRSLSYVHNETVNIYSHLIPAVIVLLTSYSFDRYFTARFPKASWTDELVFRIFLTTSVICFGTSAVYHTLICHSEAYHSLWVRLDYVAIIVQIVGSFVPGIYFGFYCEPGLQKLYWSMIVTLGTLTATTVINPSLHGPRWKTLRLSAFVATGFSAFAPIFHGALLFPYNLWGRLDYVAIVFQILGSFVSGIYIGFYCEPNLQKLYWTMIITLGALTGFVVINPRLQSMRWKTLRLSTFVATGLSAFAPILHAASIFPYDQLDKQAGLRYYYLEGFLILIGVGFYATHFPESLKPRRFDIWGASHQIFHITVVLGALVHFYGILQAFEWNYVNQRCDWH</sequence>
<feature type="transmembrane region" description="Helical" evidence="7">
    <location>
        <begin position="257"/>
        <end position="274"/>
    </location>
</feature>
<feature type="transmembrane region" description="Helical" evidence="7">
    <location>
        <begin position="65"/>
        <end position="84"/>
    </location>
</feature>
<evidence type="ECO:0000256" key="5">
    <source>
        <dbReference type="ARBA" id="ARBA00023136"/>
    </source>
</evidence>
<feature type="transmembrane region" description="Helical" evidence="7">
    <location>
        <begin position="200"/>
        <end position="223"/>
    </location>
</feature>
<name>A0A8J2N3I4_9PLEO</name>
<evidence type="ECO:0000256" key="7">
    <source>
        <dbReference type="SAM" id="Phobius"/>
    </source>
</evidence>
<evidence type="ECO:0000313" key="8">
    <source>
        <dbReference type="EMBL" id="CAG5150469.1"/>
    </source>
</evidence>
<evidence type="ECO:0000256" key="3">
    <source>
        <dbReference type="ARBA" id="ARBA00022692"/>
    </source>
</evidence>
<comment type="caution">
    <text evidence="8">The sequence shown here is derived from an EMBL/GenBank/DDBJ whole genome shotgun (WGS) entry which is preliminary data.</text>
</comment>
<dbReference type="PANTHER" id="PTHR20855">
    <property type="entry name" value="ADIPOR/PROGESTIN RECEPTOR-RELATED"/>
    <property type="match status" value="1"/>
</dbReference>
<protein>
    <recommendedName>
        <fullName evidence="10">HlyIII-domain-containing protein</fullName>
    </recommendedName>
</protein>
<feature type="binding site" evidence="6">
    <location>
        <position position="357"/>
    </location>
    <ligand>
        <name>Zn(2+)</name>
        <dbReference type="ChEBI" id="CHEBI:29105"/>
    </ligand>
</feature>
<evidence type="ECO:0000313" key="9">
    <source>
        <dbReference type="Proteomes" id="UP000676310"/>
    </source>
</evidence>
<evidence type="ECO:0000256" key="1">
    <source>
        <dbReference type="ARBA" id="ARBA00004141"/>
    </source>
</evidence>
<feature type="transmembrane region" description="Helical" evidence="7">
    <location>
        <begin position="137"/>
        <end position="155"/>
    </location>
</feature>
<feature type="binding site" evidence="6">
    <location>
        <position position="361"/>
    </location>
    <ligand>
        <name>Zn(2+)</name>
        <dbReference type="ChEBI" id="CHEBI:29105"/>
    </ligand>
</feature>
<dbReference type="Pfam" id="PF03006">
    <property type="entry name" value="HlyIII"/>
    <property type="match status" value="2"/>
</dbReference>
<feature type="transmembrane region" description="Helical" evidence="7">
    <location>
        <begin position="104"/>
        <end position="125"/>
    </location>
</feature>
<feature type="transmembrane region" description="Helical" evidence="7">
    <location>
        <begin position="229"/>
        <end position="250"/>
    </location>
</feature>
<dbReference type="EMBL" id="CAJRGZ010000015">
    <property type="protein sequence ID" value="CAG5150469.1"/>
    <property type="molecule type" value="Genomic_DNA"/>
</dbReference>
<comment type="subcellular location">
    <subcellularLocation>
        <location evidence="1">Membrane</location>
        <topology evidence="1">Multi-pass membrane protein</topology>
    </subcellularLocation>
</comment>